<accession>S8ECX2</accession>
<dbReference type="InterPro" id="IPR036291">
    <property type="entry name" value="NAD(P)-bd_dom_sf"/>
</dbReference>
<keyword evidence="4" id="KW-1133">Transmembrane helix</keyword>
<feature type="transmembrane region" description="Helical" evidence="4">
    <location>
        <begin position="17"/>
        <end position="34"/>
    </location>
</feature>
<keyword evidence="6" id="KW-1185">Reference proteome</keyword>
<gene>
    <name evidence="5" type="ORF">FOMPIDRAFT_1118122</name>
</gene>
<feature type="compositionally biased region" description="Basic and acidic residues" evidence="3">
    <location>
        <begin position="478"/>
        <end position="488"/>
    </location>
</feature>
<keyword evidence="4" id="KW-0812">Transmembrane</keyword>
<proteinExistence type="inferred from homology"/>
<feature type="region of interest" description="Disordered" evidence="3">
    <location>
        <begin position="245"/>
        <end position="272"/>
    </location>
</feature>
<dbReference type="STRING" id="743788.S8ECX2"/>
<evidence type="ECO:0000313" key="5">
    <source>
        <dbReference type="EMBL" id="EPT02473.1"/>
    </source>
</evidence>
<feature type="compositionally biased region" description="Polar residues" evidence="3">
    <location>
        <begin position="260"/>
        <end position="272"/>
    </location>
</feature>
<dbReference type="Proteomes" id="UP000015241">
    <property type="component" value="Unassembled WGS sequence"/>
</dbReference>
<reference evidence="5 6" key="1">
    <citation type="journal article" date="2012" name="Science">
        <title>The Paleozoic origin of enzymatic lignin decomposition reconstructed from 31 fungal genomes.</title>
        <authorList>
            <person name="Floudas D."/>
            <person name="Binder M."/>
            <person name="Riley R."/>
            <person name="Barry K."/>
            <person name="Blanchette R.A."/>
            <person name="Henrissat B."/>
            <person name="Martinez A.T."/>
            <person name="Otillar R."/>
            <person name="Spatafora J.W."/>
            <person name="Yadav J.S."/>
            <person name="Aerts A."/>
            <person name="Benoit I."/>
            <person name="Boyd A."/>
            <person name="Carlson A."/>
            <person name="Copeland A."/>
            <person name="Coutinho P.M."/>
            <person name="de Vries R.P."/>
            <person name="Ferreira P."/>
            <person name="Findley K."/>
            <person name="Foster B."/>
            <person name="Gaskell J."/>
            <person name="Glotzer D."/>
            <person name="Gorecki P."/>
            <person name="Heitman J."/>
            <person name="Hesse C."/>
            <person name="Hori C."/>
            <person name="Igarashi K."/>
            <person name="Jurgens J.A."/>
            <person name="Kallen N."/>
            <person name="Kersten P."/>
            <person name="Kohler A."/>
            <person name="Kuees U."/>
            <person name="Kumar T.K.A."/>
            <person name="Kuo A."/>
            <person name="LaButti K."/>
            <person name="Larrondo L.F."/>
            <person name="Lindquist E."/>
            <person name="Ling A."/>
            <person name="Lombard V."/>
            <person name="Lucas S."/>
            <person name="Lundell T."/>
            <person name="Martin R."/>
            <person name="McLaughlin D.J."/>
            <person name="Morgenstern I."/>
            <person name="Morin E."/>
            <person name="Murat C."/>
            <person name="Nagy L.G."/>
            <person name="Nolan M."/>
            <person name="Ohm R.A."/>
            <person name="Patyshakuliyeva A."/>
            <person name="Rokas A."/>
            <person name="Ruiz-Duenas F.J."/>
            <person name="Sabat G."/>
            <person name="Salamov A."/>
            <person name="Samejima M."/>
            <person name="Schmutz J."/>
            <person name="Slot J.C."/>
            <person name="St John F."/>
            <person name="Stenlid J."/>
            <person name="Sun H."/>
            <person name="Sun S."/>
            <person name="Syed K."/>
            <person name="Tsang A."/>
            <person name="Wiebenga A."/>
            <person name="Young D."/>
            <person name="Pisabarro A."/>
            <person name="Eastwood D.C."/>
            <person name="Martin F."/>
            <person name="Cullen D."/>
            <person name="Grigoriev I.V."/>
            <person name="Hibbett D.S."/>
        </authorList>
    </citation>
    <scope>NUCLEOTIDE SEQUENCE</scope>
    <source>
        <strain evidence="6">FP-58527</strain>
    </source>
</reference>
<dbReference type="PANTHER" id="PTHR24320">
    <property type="entry name" value="RETINOL DEHYDROGENASE"/>
    <property type="match status" value="1"/>
</dbReference>
<dbReference type="OrthoDB" id="191979at2759"/>
<dbReference type="EMBL" id="KE504135">
    <property type="protein sequence ID" value="EPT02473.1"/>
    <property type="molecule type" value="Genomic_DNA"/>
</dbReference>
<feature type="compositionally biased region" description="Polar residues" evidence="3">
    <location>
        <begin position="465"/>
        <end position="477"/>
    </location>
</feature>
<evidence type="ECO:0000256" key="3">
    <source>
        <dbReference type="SAM" id="MobiDB-lite"/>
    </source>
</evidence>
<dbReference type="InParanoid" id="S8ECX2"/>
<evidence type="ECO:0000313" key="6">
    <source>
        <dbReference type="Proteomes" id="UP000015241"/>
    </source>
</evidence>
<evidence type="ECO:0008006" key="7">
    <source>
        <dbReference type="Google" id="ProtNLM"/>
    </source>
</evidence>
<protein>
    <recommendedName>
        <fullName evidence="7">Ketoreductase (KR) domain-containing protein</fullName>
    </recommendedName>
</protein>
<comment type="similarity">
    <text evidence="1">Belongs to the short-chain dehydrogenases/reductases (SDR) family.</text>
</comment>
<dbReference type="PANTHER" id="PTHR24320:SF152">
    <property type="entry name" value="SHORT-CHAIN DEHYDROGENASE_REDUCTASE FAMILY PROTEIN"/>
    <property type="match status" value="1"/>
</dbReference>
<feature type="compositionally biased region" description="Basic and acidic residues" evidence="3">
    <location>
        <begin position="421"/>
        <end position="431"/>
    </location>
</feature>
<evidence type="ECO:0000256" key="1">
    <source>
        <dbReference type="ARBA" id="ARBA00006484"/>
    </source>
</evidence>
<sequence>MVVQVIFGLVAAVPPTYYAHIAVVAIALVVLYAFSQGRTTSRERDLHARVVILTGGFTPLGLALLTELASRGAHIIALSPYPLDHAYPSVLIPLLRSSTNNEHIYADYADLNDPKSIRDFSTKFLTGQDTRLDALVFAHEYHGIGSLLRRGRAEQDAQARETASLATFLMVTLLLPALLVEPAERDIRIVSVVNPFYAAAAPGFVKQLTAASSEAQTSAPVLLSEGQRALRTAILTRHLQRVLDSLPNQSPDAQKGKAGSDQQTTEKAAPQPSNILTVSACPGISRKDTIAPLLGVDKDSQSGLSKFGMLIYLLAFPFLFLLSKSPSSSLQTVLHVLFLPSPLKRAHAVLNATLNPDSTAPAADAEGDGKGGETAEGAKPPLVRIVDEEVLKPGTLYRECAVVQQVVPGLPLSNAGVNGKQEAKGKEKSKPAESSFPDDGELGGEAVGRVVWEWYEARLKLWEATTESTDTKPSSNESSEKDAAMPAS</sequence>
<evidence type="ECO:0000256" key="2">
    <source>
        <dbReference type="ARBA" id="ARBA00023002"/>
    </source>
</evidence>
<name>S8ECX2_FOMSC</name>
<keyword evidence="4" id="KW-0472">Membrane</keyword>
<feature type="region of interest" description="Disordered" evidence="3">
    <location>
        <begin position="355"/>
        <end position="381"/>
    </location>
</feature>
<dbReference type="HOGENOM" id="CLU_044761_0_0_1"/>
<dbReference type="AlphaFoldDB" id="S8ECX2"/>
<dbReference type="FunCoup" id="S8ECX2">
    <property type="interactions" value="12"/>
</dbReference>
<feature type="region of interest" description="Disordered" evidence="3">
    <location>
        <begin position="413"/>
        <end position="443"/>
    </location>
</feature>
<keyword evidence="2" id="KW-0560">Oxidoreductase</keyword>
<feature type="region of interest" description="Disordered" evidence="3">
    <location>
        <begin position="463"/>
        <end position="488"/>
    </location>
</feature>
<dbReference type="eggNOG" id="KOG1208">
    <property type="taxonomic scope" value="Eukaryota"/>
</dbReference>
<dbReference type="GO" id="GO:0016491">
    <property type="term" value="F:oxidoreductase activity"/>
    <property type="evidence" value="ECO:0007669"/>
    <property type="project" value="UniProtKB-KW"/>
</dbReference>
<dbReference type="SUPFAM" id="SSF51735">
    <property type="entry name" value="NAD(P)-binding Rossmann-fold domains"/>
    <property type="match status" value="1"/>
</dbReference>
<feature type="transmembrane region" description="Helical" evidence="4">
    <location>
        <begin position="46"/>
        <end position="65"/>
    </location>
</feature>
<dbReference type="Gene3D" id="3.40.50.720">
    <property type="entry name" value="NAD(P)-binding Rossmann-like Domain"/>
    <property type="match status" value="1"/>
</dbReference>
<evidence type="ECO:0000256" key="4">
    <source>
        <dbReference type="SAM" id="Phobius"/>
    </source>
</evidence>
<organism evidence="5 6">
    <name type="scientific">Fomitopsis schrenkii</name>
    <name type="common">Brown rot fungus</name>
    <dbReference type="NCBI Taxonomy" id="2126942"/>
    <lineage>
        <taxon>Eukaryota</taxon>
        <taxon>Fungi</taxon>
        <taxon>Dikarya</taxon>
        <taxon>Basidiomycota</taxon>
        <taxon>Agaricomycotina</taxon>
        <taxon>Agaricomycetes</taxon>
        <taxon>Polyporales</taxon>
        <taxon>Fomitopsis</taxon>
    </lineage>
</organism>